<dbReference type="PANTHER" id="PTHR10742:SF410">
    <property type="entry name" value="LYSINE-SPECIFIC HISTONE DEMETHYLASE 2"/>
    <property type="match status" value="1"/>
</dbReference>
<evidence type="ECO:0000259" key="2">
    <source>
        <dbReference type="Pfam" id="PF01593"/>
    </source>
</evidence>
<keyword evidence="4" id="KW-1185">Reference proteome</keyword>
<keyword evidence="1" id="KW-0732">Signal</keyword>
<dbReference type="InterPro" id="IPR036188">
    <property type="entry name" value="FAD/NAD-bd_sf"/>
</dbReference>
<reference evidence="3 4" key="1">
    <citation type="submission" date="2019-03" db="EMBL/GenBank/DDBJ databases">
        <title>Genomics of glacier-inhabiting Cryobacterium strains.</title>
        <authorList>
            <person name="Liu Q."/>
            <person name="Xin Y.-H."/>
        </authorList>
    </citation>
    <scope>NUCLEOTIDE SEQUENCE [LARGE SCALE GENOMIC DNA]</scope>
    <source>
        <strain evidence="3 4">CGMCC 1.4292</strain>
    </source>
</reference>
<feature type="chain" id="PRO_5038575253" evidence="1">
    <location>
        <begin position="33"/>
        <end position="478"/>
    </location>
</feature>
<comment type="caution">
    <text evidence="3">The sequence shown here is derived from an EMBL/GenBank/DDBJ whole genome shotgun (WGS) entry which is preliminary data.</text>
</comment>
<dbReference type="SUPFAM" id="SSF51905">
    <property type="entry name" value="FAD/NAD(P)-binding domain"/>
    <property type="match status" value="2"/>
</dbReference>
<dbReference type="AlphaFoldDB" id="A0A4Y8KRC4"/>
<name>A0A4Y8KRC4_9MICO</name>
<dbReference type="Gene3D" id="3.50.50.60">
    <property type="entry name" value="FAD/NAD(P)-binding domain"/>
    <property type="match status" value="2"/>
</dbReference>
<evidence type="ECO:0000256" key="1">
    <source>
        <dbReference type="SAM" id="SignalP"/>
    </source>
</evidence>
<feature type="domain" description="Amine oxidase" evidence="2">
    <location>
        <begin position="52"/>
        <end position="127"/>
    </location>
</feature>
<dbReference type="Proteomes" id="UP000298218">
    <property type="component" value="Unassembled WGS sequence"/>
</dbReference>
<accession>A0A4Y8KRC4</accession>
<evidence type="ECO:0000313" key="4">
    <source>
        <dbReference type="Proteomes" id="UP000298218"/>
    </source>
</evidence>
<dbReference type="InterPro" id="IPR050281">
    <property type="entry name" value="Flavin_monoamine_oxidase"/>
</dbReference>
<feature type="signal peptide" evidence="1">
    <location>
        <begin position="1"/>
        <end position="32"/>
    </location>
</feature>
<dbReference type="InterPro" id="IPR002937">
    <property type="entry name" value="Amino_oxidase"/>
</dbReference>
<dbReference type="SUPFAM" id="SSF54373">
    <property type="entry name" value="FAD-linked reductases, C-terminal domain"/>
    <property type="match status" value="1"/>
</dbReference>
<dbReference type="PROSITE" id="PS51257">
    <property type="entry name" value="PROKAR_LIPOPROTEIN"/>
    <property type="match status" value="1"/>
</dbReference>
<dbReference type="PANTHER" id="PTHR10742">
    <property type="entry name" value="FLAVIN MONOAMINE OXIDASE"/>
    <property type="match status" value="1"/>
</dbReference>
<gene>
    <name evidence="3" type="ORF">E3T53_06395</name>
</gene>
<dbReference type="EMBL" id="SOHQ01000019">
    <property type="protein sequence ID" value="TFD80025.1"/>
    <property type="molecule type" value="Genomic_DNA"/>
</dbReference>
<organism evidence="3 4">
    <name type="scientific">Cryobacterium psychrophilum</name>
    <dbReference type="NCBI Taxonomy" id="41988"/>
    <lineage>
        <taxon>Bacteria</taxon>
        <taxon>Bacillati</taxon>
        <taxon>Actinomycetota</taxon>
        <taxon>Actinomycetes</taxon>
        <taxon>Micrococcales</taxon>
        <taxon>Microbacteriaceae</taxon>
        <taxon>Cryobacterium</taxon>
    </lineage>
</organism>
<protein>
    <submittedName>
        <fullName evidence="3">FAD-dependent oxidoreductase</fullName>
    </submittedName>
</protein>
<sequence>MQNAHNRDVRTVMKRRQFLIGTASGLSVLVLAACGSPSPQPTKVPVPTGAPSVVPKPQAMQRSSWSIDPFARGSFSFPAVGASPEHRAALAEPVLGRMFFAGEATAATEPGTVNGARESGLRAATQLQAVGRTNERIIVVGAGIAGLAAATQLREAGYDVTVVEARERVGGRIDTITKGWPNPIELGPSFVHNSTENTLDDEFATLGVSTLPFPRVPQARTRAREVVPLSPLGAEAVAEALAWAATQPQDVSVERAFVDSGESRLSDALNAQGLSDADWLEYEISTRLKMTSGALLSEQSAWYTPAEPLADDDLIVVGGYANLLTSDAAALDVTMASVVTRIAYDDEGVSLRLGAGEALSADRVIVTVPLGVLKDEAVEFSPELPFAHRSAIAAIGVGVLDKVWLRFDEPFWDTEAPLWTVVGTDSDFPVWVNMLPITGEPVLMGMIAAENALRLAEASDEVFLTAAMHSLEPFRAAT</sequence>
<evidence type="ECO:0000313" key="3">
    <source>
        <dbReference type="EMBL" id="TFD80025.1"/>
    </source>
</evidence>
<dbReference type="Pfam" id="PF01593">
    <property type="entry name" value="Amino_oxidase"/>
    <property type="match status" value="2"/>
</dbReference>
<feature type="domain" description="Amine oxidase" evidence="2">
    <location>
        <begin position="144"/>
        <end position="472"/>
    </location>
</feature>
<dbReference type="GO" id="GO:0016491">
    <property type="term" value="F:oxidoreductase activity"/>
    <property type="evidence" value="ECO:0007669"/>
    <property type="project" value="InterPro"/>
</dbReference>
<dbReference type="PRINTS" id="PR00419">
    <property type="entry name" value="ADXRDTASE"/>
</dbReference>
<proteinExistence type="predicted"/>
<dbReference type="OrthoDB" id="337830at2"/>